<dbReference type="OrthoDB" id="1933492at2759"/>
<dbReference type="Proteomes" id="UP000242715">
    <property type="component" value="Unassembled WGS sequence"/>
</dbReference>
<protein>
    <recommendedName>
        <fullName evidence="7">Phytocyanin domain-containing protein</fullName>
    </recommendedName>
</protein>
<keyword evidence="1" id="KW-0813">Transport</keyword>
<keyword evidence="3" id="KW-0249">Electron transport</keyword>
<dbReference type="InterPro" id="IPR008972">
    <property type="entry name" value="Cupredoxin"/>
</dbReference>
<evidence type="ECO:0000256" key="3">
    <source>
        <dbReference type="ARBA" id="ARBA00022982"/>
    </source>
</evidence>
<feature type="domain" description="Phytocyanin" evidence="7">
    <location>
        <begin position="24"/>
        <end position="125"/>
    </location>
</feature>
<evidence type="ECO:0000256" key="1">
    <source>
        <dbReference type="ARBA" id="ARBA00022448"/>
    </source>
</evidence>
<dbReference type="AlphaFoldDB" id="A0A2Z6N0F8"/>
<reference evidence="9" key="1">
    <citation type="journal article" date="2017" name="Front. Plant Sci.">
        <title>Climate Clever Clovers: New Paradigm to Reduce the Environmental Footprint of Ruminants by Breeding Low Methanogenic Forages Utilizing Haplotype Variation.</title>
        <authorList>
            <person name="Kaur P."/>
            <person name="Appels R."/>
            <person name="Bayer P.E."/>
            <person name="Keeble-Gagnere G."/>
            <person name="Wang J."/>
            <person name="Hirakawa H."/>
            <person name="Shirasawa K."/>
            <person name="Vercoe P."/>
            <person name="Stefanova K."/>
            <person name="Durmic Z."/>
            <person name="Nichols P."/>
            <person name="Revell C."/>
            <person name="Isobe S.N."/>
            <person name="Edwards D."/>
            <person name="Erskine W."/>
        </authorList>
    </citation>
    <scope>NUCLEOTIDE SEQUENCE [LARGE SCALE GENOMIC DNA]</scope>
    <source>
        <strain evidence="9">cv. Daliak</strain>
    </source>
</reference>
<dbReference type="SUPFAM" id="SSF49503">
    <property type="entry name" value="Cupredoxins"/>
    <property type="match status" value="1"/>
</dbReference>
<gene>
    <name evidence="8" type="ORF">TSUD_116130</name>
</gene>
<dbReference type="Pfam" id="PF02298">
    <property type="entry name" value="Cu_bind_like"/>
    <property type="match status" value="1"/>
</dbReference>
<proteinExistence type="predicted"/>
<evidence type="ECO:0000256" key="6">
    <source>
        <dbReference type="SAM" id="SignalP"/>
    </source>
</evidence>
<dbReference type="GO" id="GO:0009055">
    <property type="term" value="F:electron transfer activity"/>
    <property type="evidence" value="ECO:0007669"/>
    <property type="project" value="InterPro"/>
</dbReference>
<sequence length="198" mass="20913">MAMVEKAVVLLMMIMVAAQVSNAAVYKVGDSAGWTTMGNVNYMKWAADKNFQIGDTIVFEYNAQYHNVMRVNRTMYKSCDASAPFKTFTTGNDSIRLTKGGHHFFLCGVPGHCQIGQKVDINIKVPASAKAPKVSPSAPAPTISPSAWASPVPVASPVPNAPSPSPSPSPSNASPLNVGKGAFGFVGLAMTVFSIFCI</sequence>
<dbReference type="InterPro" id="IPR003245">
    <property type="entry name" value="Phytocyanin_dom"/>
</dbReference>
<keyword evidence="9" id="KW-1185">Reference proteome</keyword>
<keyword evidence="6" id="KW-0732">Signal</keyword>
<dbReference type="EMBL" id="DF973298">
    <property type="protein sequence ID" value="GAU24889.1"/>
    <property type="molecule type" value="Genomic_DNA"/>
</dbReference>
<dbReference type="FunFam" id="2.60.40.420:FF:000003">
    <property type="entry name" value="Blue copper"/>
    <property type="match status" value="1"/>
</dbReference>
<dbReference type="Gene3D" id="2.60.40.420">
    <property type="entry name" value="Cupredoxins - blue copper proteins"/>
    <property type="match status" value="1"/>
</dbReference>
<keyword evidence="4" id="KW-0186">Copper</keyword>
<evidence type="ECO:0000256" key="5">
    <source>
        <dbReference type="ARBA" id="ARBA00023180"/>
    </source>
</evidence>
<keyword evidence="2" id="KW-0479">Metal-binding</keyword>
<evidence type="ECO:0000256" key="2">
    <source>
        <dbReference type="ARBA" id="ARBA00022723"/>
    </source>
</evidence>
<dbReference type="PROSITE" id="PS51485">
    <property type="entry name" value="PHYTOCYANIN"/>
    <property type="match status" value="1"/>
</dbReference>
<keyword evidence="5" id="KW-0325">Glycoprotein</keyword>
<evidence type="ECO:0000313" key="9">
    <source>
        <dbReference type="Proteomes" id="UP000242715"/>
    </source>
</evidence>
<name>A0A2Z6N0F8_TRISU</name>
<feature type="chain" id="PRO_5016451276" description="Phytocyanin domain-containing protein" evidence="6">
    <location>
        <begin position="19"/>
        <end position="198"/>
    </location>
</feature>
<dbReference type="PANTHER" id="PTHR33021:SF339">
    <property type="entry name" value="OS07G0570600 PROTEIN"/>
    <property type="match status" value="1"/>
</dbReference>
<organism evidence="8 9">
    <name type="scientific">Trifolium subterraneum</name>
    <name type="common">Subterranean clover</name>
    <dbReference type="NCBI Taxonomy" id="3900"/>
    <lineage>
        <taxon>Eukaryota</taxon>
        <taxon>Viridiplantae</taxon>
        <taxon>Streptophyta</taxon>
        <taxon>Embryophyta</taxon>
        <taxon>Tracheophyta</taxon>
        <taxon>Spermatophyta</taxon>
        <taxon>Magnoliopsida</taxon>
        <taxon>eudicotyledons</taxon>
        <taxon>Gunneridae</taxon>
        <taxon>Pentapetalae</taxon>
        <taxon>rosids</taxon>
        <taxon>fabids</taxon>
        <taxon>Fabales</taxon>
        <taxon>Fabaceae</taxon>
        <taxon>Papilionoideae</taxon>
        <taxon>50 kb inversion clade</taxon>
        <taxon>NPAAA clade</taxon>
        <taxon>Hologalegina</taxon>
        <taxon>IRL clade</taxon>
        <taxon>Trifolieae</taxon>
        <taxon>Trifolium</taxon>
    </lineage>
</organism>
<dbReference type="GO" id="GO:0046872">
    <property type="term" value="F:metal ion binding"/>
    <property type="evidence" value="ECO:0007669"/>
    <property type="project" value="UniProtKB-KW"/>
</dbReference>
<evidence type="ECO:0000313" key="8">
    <source>
        <dbReference type="EMBL" id="GAU24889.1"/>
    </source>
</evidence>
<feature type="signal peptide" evidence="6">
    <location>
        <begin position="1"/>
        <end position="18"/>
    </location>
</feature>
<accession>A0A2Z6N0F8</accession>
<dbReference type="InterPro" id="IPR039391">
    <property type="entry name" value="Phytocyanin-like"/>
</dbReference>
<evidence type="ECO:0000259" key="7">
    <source>
        <dbReference type="PROSITE" id="PS51485"/>
    </source>
</evidence>
<dbReference type="GO" id="GO:0005886">
    <property type="term" value="C:plasma membrane"/>
    <property type="evidence" value="ECO:0007669"/>
    <property type="project" value="TreeGrafter"/>
</dbReference>
<dbReference type="PANTHER" id="PTHR33021">
    <property type="entry name" value="BLUE COPPER PROTEIN"/>
    <property type="match status" value="1"/>
</dbReference>
<evidence type="ECO:0000256" key="4">
    <source>
        <dbReference type="ARBA" id="ARBA00023008"/>
    </source>
</evidence>